<name>A0A2H0UMA3_9BACT</name>
<comment type="caution">
    <text evidence="8">The sequence shown here is derived from an EMBL/GenBank/DDBJ whole genome shotgun (WGS) entry which is preliminary data.</text>
</comment>
<proteinExistence type="inferred from homology"/>
<dbReference type="CDD" id="cd00798">
    <property type="entry name" value="INT_XerDC_C"/>
    <property type="match status" value="1"/>
</dbReference>
<dbReference type="InterPro" id="IPR050090">
    <property type="entry name" value="Tyrosine_recombinase_XerCD"/>
</dbReference>
<dbReference type="AlphaFoldDB" id="A0A2H0UMA3"/>
<dbReference type="InterPro" id="IPR011010">
    <property type="entry name" value="DNA_brk_join_enz"/>
</dbReference>
<evidence type="ECO:0000256" key="3">
    <source>
        <dbReference type="ARBA" id="ARBA00023125"/>
    </source>
</evidence>
<dbReference type="SUPFAM" id="SSF56349">
    <property type="entry name" value="DNA breaking-rejoining enzymes"/>
    <property type="match status" value="1"/>
</dbReference>
<dbReference type="InterPro" id="IPR013762">
    <property type="entry name" value="Integrase-like_cat_sf"/>
</dbReference>
<protein>
    <recommendedName>
        <fullName evidence="10">Tyrosine recombinase XerC</fullName>
    </recommendedName>
</protein>
<feature type="domain" description="Tyr recombinase" evidence="6">
    <location>
        <begin position="111"/>
        <end position="299"/>
    </location>
</feature>
<feature type="domain" description="Core-binding (CB)" evidence="7">
    <location>
        <begin position="2"/>
        <end position="91"/>
    </location>
</feature>
<dbReference type="InterPro" id="IPR002104">
    <property type="entry name" value="Integrase_catalytic"/>
</dbReference>
<reference evidence="9" key="1">
    <citation type="submission" date="2017-09" db="EMBL/GenBank/DDBJ databases">
        <title>Depth-based differentiation of microbial function through sediment-hosted aquifers and enrichment of novel symbionts in the deep terrestrial subsurface.</title>
        <authorList>
            <person name="Probst A.J."/>
            <person name="Ladd B."/>
            <person name="Jarett J.K."/>
            <person name="Geller-Mcgrath D.E."/>
            <person name="Sieber C.M.K."/>
            <person name="Emerson J.B."/>
            <person name="Anantharaman K."/>
            <person name="Thomas B.C."/>
            <person name="Malmstrom R."/>
            <person name="Stieglmeier M."/>
            <person name="Klingl A."/>
            <person name="Woyke T."/>
            <person name="Ryan C.M."/>
            <person name="Banfield J.F."/>
        </authorList>
    </citation>
    <scope>NUCLEOTIDE SEQUENCE [LARGE SCALE GENOMIC DNA]</scope>
</reference>
<dbReference type="PROSITE" id="PS51900">
    <property type="entry name" value="CB"/>
    <property type="match status" value="1"/>
</dbReference>
<dbReference type="PROSITE" id="PS51898">
    <property type="entry name" value="TYR_RECOMBINASE"/>
    <property type="match status" value="1"/>
</dbReference>
<keyword evidence="4" id="KW-0233">DNA recombination</keyword>
<dbReference type="EMBL" id="PFBC01000065">
    <property type="protein sequence ID" value="PIR87521.1"/>
    <property type="molecule type" value="Genomic_DNA"/>
</dbReference>
<evidence type="ECO:0000256" key="1">
    <source>
        <dbReference type="ARBA" id="ARBA00008857"/>
    </source>
</evidence>
<evidence type="ECO:0000259" key="6">
    <source>
        <dbReference type="PROSITE" id="PS51898"/>
    </source>
</evidence>
<dbReference type="NCBIfam" id="NF040815">
    <property type="entry name" value="recomb_XerA_Arch"/>
    <property type="match status" value="1"/>
</dbReference>
<sequence length="308" mass="35755">MSRIEDLLKNYLDYLEIEKNRSPKTRENYERYLRSFIKEMDIKNERDITSQAVKEFRLKLARKSIPSGEPMKKVTQNYYVIAIRNLLKYLIKEDYDVMSPDKIELPKISKRQIDIIDESDLGRLLKAPDGDDLRSLRDKAILELLFSTGLRLSELCGLKRYLEFSRGEITVRGKGEKLRVVFISPDAQKAIKNYLDKRQDAEEWLLVGLSKVPKGSKKQSKVLGKITPRSVQRLVDKYARKAGIGERVTPHKLRHLFATDLLRNGADLRSVQEMLGHSSITTTQIYTHVTNKELKQIHRSFHGKARQD</sequence>
<accession>A0A2H0UMA3</accession>
<comment type="similarity">
    <text evidence="1">Belongs to the 'phage' integrase family.</text>
</comment>
<dbReference type="InterPro" id="IPR004107">
    <property type="entry name" value="Integrase_SAM-like_N"/>
</dbReference>
<dbReference type="Pfam" id="PF02899">
    <property type="entry name" value="Phage_int_SAM_1"/>
    <property type="match status" value="1"/>
</dbReference>
<dbReference type="PANTHER" id="PTHR30349:SF41">
    <property type="entry name" value="INTEGRASE_RECOMBINASE PROTEIN MJ0367-RELATED"/>
    <property type="match status" value="1"/>
</dbReference>
<evidence type="ECO:0008006" key="10">
    <source>
        <dbReference type="Google" id="ProtNLM"/>
    </source>
</evidence>
<evidence type="ECO:0000313" key="9">
    <source>
        <dbReference type="Proteomes" id="UP000230903"/>
    </source>
</evidence>
<keyword evidence="3 5" id="KW-0238">DNA-binding</keyword>
<evidence type="ECO:0000259" key="7">
    <source>
        <dbReference type="PROSITE" id="PS51900"/>
    </source>
</evidence>
<evidence type="ECO:0000313" key="8">
    <source>
        <dbReference type="EMBL" id="PIR87521.1"/>
    </source>
</evidence>
<dbReference type="GO" id="GO:0006310">
    <property type="term" value="P:DNA recombination"/>
    <property type="evidence" value="ECO:0007669"/>
    <property type="project" value="UniProtKB-KW"/>
</dbReference>
<keyword evidence="2" id="KW-0229">DNA integration</keyword>
<evidence type="ECO:0000256" key="4">
    <source>
        <dbReference type="ARBA" id="ARBA00023172"/>
    </source>
</evidence>
<evidence type="ECO:0000256" key="2">
    <source>
        <dbReference type="ARBA" id="ARBA00022908"/>
    </source>
</evidence>
<dbReference type="Proteomes" id="UP000230903">
    <property type="component" value="Unassembled WGS sequence"/>
</dbReference>
<evidence type="ECO:0000256" key="5">
    <source>
        <dbReference type="PROSITE-ProRule" id="PRU01248"/>
    </source>
</evidence>
<dbReference type="GO" id="GO:0015074">
    <property type="term" value="P:DNA integration"/>
    <property type="evidence" value="ECO:0007669"/>
    <property type="project" value="UniProtKB-KW"/>
</dbReference>
<dbReference type="InterPro" id="IPR044068">
    <property type="entry name" value="CB"/>
</dbReference>
<gene>
    <name evidence="8" type="ORF">COU10_04215</name>
</gene>
<dbReference type="InterPro" id="IPR010998">
    <property type="entry name" value="Integrase_recombinase_N"/>
</dbReference>
<dbReference type="PANTHER" id="PTHR30349">
    <property type="entry name" value="PHAGE INTEGRASE-RELATED"/>
    <property type="match status" value="1"/>
</dbReference>
<dbReference type="GO" id="GO:0003677">
    <property type="term" value="F:DNA binding"/>
    <property type="evidence" value="ECO:0007669"/>
    <property type="project" value="UniProtKB-UniRule"/>
</dbReference>
<dbReference type="Pfam" id="PF00589">
    <property type="entry name" value="Phage_integrase"/>
    <property type="match status" value="1"/>
</dbReference>
<dbReference type="Gene3D" id="1.10.443.10">
    <property type="entry name" value="Intergrase catalytic core"/>
    <property type="match status" value="1"/>
</dbReference>
<dbReference type="Gene3D" id="1.10.150.130">
    <property type="match status" value="1"/>
</dbReference>
<organism evidence="8 9">
    <name type="scientific">Candidatus Harrisonbacteria bacterium CG10_big_fil_rev_8_21_14_0_10_45_28</name>
    <dbReference type="NCBI Taxonomy" id="1974586"/>
    <lineage>
        <taxon>Bacteria</taxon>
        <taxon>Candidatus Harrisoniibacteriota</taxon>
    </lineage>
</organism>